<dbReference type="EMBL" id="JAUKUA010000004">
    <property type="protein sequence ID" value="KAK0715752.1"/>
    <property type="molecule type" value="Genomic_DNA"/>
</dbReference>
<gene>
    <name evidence="2" type="ORF">B0H67DRAFT_581519</name>
</gene>
<feature type="region of interest" description="Disordered" evidence="1">
    <location>
        <begin position="290"/>
        <end position="313"/>
    </location>
</feature>
<feature type="region of interest" description="Disordered" evidence="1">
    <location>
        <begin position="1"/>
        <end position="20"/>
    </location>
</feature>
<sequence length="313" mass="33248">MAHVRFLPSPPPRHPARGGHIRQSSEDLIQDLEHHLGSTMTEYLQVRLTYRHSGFPRRTASPPSPSSPDVTPIAKPIDGIVDMQTTLETTARAVIKRHNSASMWSPRPTPQPTPLFEIIALHWGPVSASEVMRRVVSSRTPSRRVVSNLPTVQGSTAATAAASERGSGSEDTMRPGPGTPPPAAPGPASALPRTAPPIPRRQTSLHKASMPQPSPYGSREGADRAALPIWPTAADDIAEDDDPGHDRARQIWTEIHRATTGISSSPVGGTRSSYHVSRVRKVPSSIAIAANGAQGGGMGGKASATSHRSPDSD</sequence>
<dbReference type="Proteomes" id="UP001172102">
    <property type="component" value="Unassembled WGS sequence"/>
</dbReference>
<evidence type="ECO:0000313" key="2">
    <source>
        <dbReference type="EMBL" id="KAK0715752.1"/>
    </source>
</evidence>
<protein>
    <submittedName>
        <fullName evidence="2">Uncharacterized protein</fullName>
    </submittedName>
</protein>
<feature type="compositionally biased region" description="Polar residues" evidence="1">
    <location>
        <begin position="148"/>
        <end position="158"/>
    </location>
</feature>
<keyword evidence="3" id="KW-1185">Reference proteome</keyword>
<reference evidence="2" key="1">
    <citation type="submission" date="2023-06" db="EMBL/GenBank/DDBJ databases">
        <title>Genome-scale phylogeny and comparative genomics of the fungal order Sordariales.</title>
        <authorList>
            <consortium name="Lawrence Berkeley National Laboratory"/>
            <person name="Hensen N."/>
            <person name="Bonometti L."/>
            <person name="Westerberg I."/>
            <person name="Brannstrom I.O."/>
            <person name="Guillou S."/>
            <person name="Cros-Aarteil S."/>
            <person name="Calhoun S."/>
            <person name="Haridas S."/>
            <person name="Kuo A."/>
            <person name="Mondo S."/>
            <person name="Pangilinan J."/>
            <person name="Riley R."/>
            <person name="Labutti K."/>
            <person name="Andreopoulos B."/>
            <person name="Lipzen A."/>
            <person name="Chen C."/>
            <person name="Yanf M."/>
            <person name="Daum C."/>
            <person name="Ng V."/>
            <person name="Clum A."/>
            <person name="Steindorff A."/>
            <person name="Ohm R."/>
            <person name="Martin F."/>
            <person name="Silar P."/>
            <person name="Natvig D."/>
            <person name="Lalanne C."/>
            <person name="Gautier V."/>
            <person name="Ament-Velasquez S.L."/>
            <person name="Kruys A."/>
            <person name="Hutchinson M.I."/>
            <person name="Powell A.J."/>
            <person name="Barry K."/>
            <person name="Miller A.N."/>
            <person name="Grigoriev I.V."/>
            <person name="Debuchy R."/>
            <person name="Gladieux P."/>
            <person name="Thoren M.H."/>
            <person name="Johannesson H."/>
        </authorList>
    </citation>
    <scope>NUCLEOTIDE SEQUENCE</scope>
    <source>
        <strain evidence="2">SMH4607-1</strain>
    </source>
</reference>
<evidence type="ECO:0000313" key="3">
    <source>
        <dbReference type="Proteomes" id="UP001172102"/>
    </source>
</evidence>
<dbReference type="AlphaFoldDB" id="A0AA40AH76"/>
<proteinExistence type="predicted"/>
<organism evidence="2 3">
    <name type="scientific">Lasiosphaeris hirsuta</name>
    <dbReference type="NCBI Taxonomy" id="260670"/>
    <lineage>
        <taxon>Eukaryota</taxon>
        <taxon>Fungi</taxon>
        <taxon>Dikarya</taxon>
        <taxon>Ascomycota</taxon>
        <taxon>Pezizomycotina</taxon>
        <taxon>Sordariomycetes</taxon>
        <taxon>Sordariomycetidae</taxon>
        <taxon>Sordariales</taxon>
        <taxon>Lasiosphaeriaceae</taxon>
        <taxon>Lasiosphaeris</taxon>
    </lineage>
</organism>
<name>A0AA40AH76_9PEZI</name>
<feature type="region of interest" description="Disordered" evidence="1">
    <location>
        <begin position="137"/>
        <end position="222"/>
    </location>
</feature>
<feature type="region of interest" description="Disordered" evidence="1">
    <location>
        <begin position="54"/>
        <end position="75"/>
    </location>
</feature>
<evidence type="ECO:0000256" key="1">
    <source>
        <dbReference type="SAM" id="MobiDB-lite"/>
    </source>
</evidence>
<comment type="caution">
    <text evidence="2">The sequence shown here is derived from an EMBL/GenBank/DDBJ whole genome shotgun (WGS) entry which is preliminary data.</text>
</comment>
<feature type="compositionally biased region" description="Low complexity" evidence="1">
    <location>
        <begin position="137"/>
        <end position="147"/>
    </location>
</feature>
<accession>A0AA40AH76</accession>